<evidence type="ECO:0000313" key="3">
    <source>
        <dbReference type="Proteomes" id="UP000646548"/>
    </source>
</evidence>
<name>A0A834CBI0_ORYME</name>
<feature type="region of interest" description="Disordered" evidence="1">
    <location>
        <begin position="35"/>
        <end position="57"/>
    </location>
</feature>
<dbReference type="Proteomes" id="UP000646548">
    <property type="component" value="Unassembled WGS sequence"/>
</dbReference>
<feature type="region of interest" description="Disordered" evidence="1">
    <location>
        <begin position="93"/>
        <end position="127"/>
    </location>
</feature>
<proteinExistence type="predicted"/>
<gene>
    <name evidence="2" type="ORF">FQA47_019421</name>
</gene>
<organism evidence="2 3">
    <name type="scientific">Oryzias melastigma</name>
    <name type="common">Marine medaka</name>
    <dbReference type="NCBI Taxonomy" id="30732"/>
    <lineage>
        <taxon>Eukaryota</taxon>
        <taxon>Metazoa</taxon>
        <taxon>Chordata</taxon>
        <taxon>Craniata</taxon>
        <taxon>Vertebrata</taxon>
        <taxon>Euteleostomi</taxon>
        <taxon>Actinopterygii</taxon>
        <taxon>Neopterygii</taxon>
        <taxon>Teleostei</taxon>
        <taxon>Neoteleostei</taxon>
        <taxon>Acanthomorphata</taxon>
        <taxon>Ovalentaria</taxon>
        <taxon>Atherinomorphae</taxon>
        <taxon>Beloniformes</taxon>
        <taxon>Adrianichthyidae</taxon>
        <taxon>Oryziinae</taxon>
        <taxon>Oryzias</taxon>
    </lineage>
</organism>
<dbReference type="EMBL" id="WKFB01000415">
    <property type="protein sequence ID" value="KAF6723765.1"/>
    <property type="molecule type" value="Genomic_DNA"/>
</dbReference>
<evidence type="ECO:0000256" key="1">
    <source>
        <dbReference type="SAM" id="MobiDB-lite"/>
    </source>
</evidence>
<sequence length="127" mass="13898">MEEEEELNEDQHPLTEPSGLVTLWRRSADLNPLEVPQTPRVAVTSNHPDSAEPPRVHRAGRVDQLRGGGQAWRLLELWHRISIIVLVQLGSVSDQEEAAPSEGGAILASTKTPFPAAPPQGHDPAWP</sequence>
<accession>A0A834CBI0</accession>
<dbReference type="AlphaFoldDB" id="A0A834CBI0"/>
<feature type="region of interest" description="Disordered" evidence="1">
    <location>
        <begin position="1"/>
        <end position="20"/>
    </location>
</feature>
<evidence type="ECO:0000313" key="2">
    <source>
        <dbReference type="EMBL" id="KAF6723765.1"/>
    </source>
</evidence>
<comment type="caution">
    <text evidence="2">The sequence shown here is derived from an EMBL/GenBank/DDBJ whole genome shotgun (WGS) entry which is preliminary data.</text>
</comment>
<protein>
    <submittedName>
        <fullName evidence="2">Uncharacterized protein</fullName>
    </submittedName>
</protein>
<reference evidence="2" key="1">
    <citation type="journal article" name="BMC Genomics">
        <title>Long-read sequencing and de novo genome assembly of marine medaka (Oryzias melastigma).</title>
        <authorList>
            <person name="Liang P."/>
            <person name="Saqib H.S.A."/>
            <person name="Ni X."/>
            <person name="Shen Y."/>
        </authorList>
    </citation>
    <scope>NUCLEOTIDE SEQUENCE</scope>
    <source>
        <strain evidence="2">Bigg-433</strain>
    </source>
</reference>